<accession>A0A8S5Q8B7</accession>
<evidence type="ECO:0000313" key="1">
    <source>
        <dbReference type="EMBL" id="DAE14981.1"/>
    </source>
</evidence>
<protein>
    <submittedName>
        <fullName evidence="1">Uncharacterized protein</fullName>
    </submittedName>
</protein>
<sequence>MRRKKHCKKIFIFLIILHIKYEDKRTRKGARKRYPHNARI</sequence>
<name>A0A8S5Q8B7_9CAUD</name>
<dbReference type="EMBL" id="BK015597">
    <property type="protein sequence ID" value="DAE14981.1"/>
    <property type="molecule type" value="Genomic_DNA"/>
</dbReference>
<proteinExistence type="predicted"/>
<reference evidence="1" key="1">
    <citation type="journal article" date="2021" name="Proc. Natl. Acad. Sci. U.S.A.">
        <title>A Catalog of Tens of Thousands of Viruses from Human Metagenomes Reveals Hidden Associations with Chronic Diseases.</title>
        <authorList>
            <person name="Tisza M.J."/>
            <person name="Buck C.B."/>
        </authorList>
    </citation>
    <scope>NUCLEOTIDE SEQUENCE</scope>
    <source>
        <strain evidence="1">Ctf8W5</strain>
    </source>
</reference>
<organism evidence="1">
    <name type="scientific">Siphoviridae sp. ctf8W5</name>
    <dbReference type="NCBI Taxonomy" id="2825595"/>
    <lineage>
        <taxon>Viruses</taxon>
        <taxon>Duplodnaviria</taxon>
        <taxon>Heunggongvirae</taxon>
        <taxon>Uroviricota</taxon>
        <taxon>Caudoviricetes</taxon>
    </lineage>
</organism>